<dbReference type="OrthoDB" id="6605262at2759"/>
<name>A0A1I8MBU8_MUSDO</name>
<evidence type="ECO:0000313" key="2">
    <source>
        <dbReference type="EnsemblMetazoa" id="MDOA003285-PB"/>
    </source>
</evidence>
<feature type="region of interest" description="Disordered" evidence="1">
    <location>
        <begin position="815"/>
        <end position="835"/>
    </location>
</feature>
<feature type="compositionally biased region" description="Low complexity" evidence="1">
    <location>
        <begin position="1426"/>
        <end position="1436"/>
    </location>
</feature>
<dbReference type="VEuPathDB" id="VectorBase:MDOMA2_012750"/>
<feature type="region of interest" description="Disordered" evidence="1">
    <location>
        <begin position="108"/>
        <end position="276"/>
    </location>
</feature>
<feature type="compositionally biased region" description="Polar residues" evidence="1">
    <location>
        <begin position="1029"/>
        <end position="1049"/>
    </location>
</feature>
<feature type="compositionally biased region" description="Polar residues" evidence="1">
    <location>
        <begin position="1407"/>
        <end position="1417"/>
    </location>
</feature>
<dbReference type="eggNOG" id="ENOG502QTRK">
    <property type="taxonomic scope" value="Eukaryota"/>
</dbReference>
<protein>
    <submittedName>
        <fullName evidence="2">Uncharacterized protein</fullName>
    </submittedName>
</protein>
<feature type="compositionally biased region" description="Pro residues" evidence="1">
    <location>
        <begin position="169"/>
        <end position="182"/>
    </location>
</feature>
<accession>A0A1I8MBU8</accession>
<feature type="compositionally biased region" description="Basic residues" evidence="1">
    <location>
        <begin position="110"/>
        <end position="120"/>
    </location>
</feature>
<feature type="compositionally biased region" description="Low complexity" evidence="1">
    <location>
        <begin position="1086"/>
        <end position="1104"/>
    </location>
</feature>
<feature type="region of interest" description="Disordered" evidence="1">
    <location>
        <begin position="940"/>
        <end position="1161"/>
    </location>
</feature>
<feature type="compositionally biased region" description="Basic and acidic residues" evidence="1">
    <location>
        <begin position="383"/>
        <end position="397"/>
    </location>
</feature>
<feature type="region of interest" description="Disordered" evidence="1">
    <location>
        <begin position="372"/>
        <end position="402"/>
    </location>
</feature>
<feature type="compositionally biased region" description="Polar residues" evidence="1">
    <location>
        <begin position="227"/>
        <end position="242"/>
    </location>
</feature>
<dbReference type="KEGG" id="mde:101893891"/>
<proteinExistence type="predicted"/>
<gene>
    <name evidence="2" type="primary">101893891</name>
</gene>
<feature type="region of interest" description="Disordered" evidence="1">
    <location>
        <begin position="11"/>
        <end position="72"/>
    </location>
</feature>
<evidence type="ECO:0000256" key="1">
    <source>
        <dbReference type="SAM" id="MobiDB-lite"/>
    </source>
</evidence>
<feature type="compositionally biased region" description="Pro residues" evidence="1">
    <location>
        <begin position="146"/>
        <end position="161"/>
    </location>
</feature>
<organism evidence="2">
    <name type="scientific">Musca domestica</name>
    <name type="common">House fly</name>
    <dbReference type="NCBI Taxonomy" id="7370"/>
    <lineage>
        <taxon>Eukaryota</taxon>
        <taxon>Metazoa</taxon>
        <taxon>Ecdysozoa</taxon>
        <taxon>Arthropoda</taxon>
        <taxon>Hexapoda</taxon>
        <taxon>Insecta</taxon>
        <taxon>Pterygota</taxon>
        <taxon>Neoptera</taxon>
        <taxon>Endopterygota</taxon>
        <taxon>Diptera</taxon>
        <taxon>Brachycera</taxon>
        <taxon>Muscomorpha</taxon>
        <taxon>Muscoidea</taxon>
        <taxon>Muscidae</taxon>
        <taxon>Musca</taxon>
    </lineage>
</organism>
<feature type="compositionally biased region" description="Polar residues" evidence="1">
    <location>
        <begin position="815"/>
        <end position="833"/>
    </location>
</feature>
<feature type="region of interest" description="Disordered" evidence="1">
    <location>
        <begin position="1359"/>
        <end position="1394"/>
    </location>
</feature>
<sequence length="1586" mass="177706">MVVILLLPPYSTNGCDGRSSNESSSPATTASTTSTGDTAIPAASYAAGHHQPKSGQEDEHQHGTGNGSYFHYPQYHHQANQTAPPLQTTGTATLPDATPTIFEYNTTQHPQHHHHHHLHNTRISATPTDEESNTSHYHCFQSPGSISPPPPPLPTSRPPSYVPFGSDWLPPPPPPSPSPPEPKLCNVVPKPPRYRSQQTLETIPEHVSDPVSTSPPANEDGSGDPPATNSAFTGSIPVSGSSYHKKRRKPPASQPQPITTTNNDHNKPSFNDTNYFTNTTTNYVRHVTRVNFYDVDTSQVEYESRDYDGDDGEAANKDDCDLDDDNDCNIEAITKEEEWITKRKTELTTTRQIETHVKRSIRFEDGKVIEDSGPIVSTNTTEDTDKQETETTEKHDLGLPVNSLNNGGVDGKSKGALPPGNGPNGELAELAGSGGTLVKSLVPRPADGLVREINDKRVVSHEETKNYIEVEDVQHRGDFSDEAFIKAVTSGVENVEEVLFSPDSQKQLIPAGPRVIADKTKSFKTIDTEDVVKRSLAQEDGKIITEQKKTTEHEIIVDKQLSDDDDGAKSTGSQERIKTIETNQRFFKQRDEQHVDLVKDGKVVGTEMKYAAETMQMDNDDMLERPDDWDSLSDRMRKMRKPYNKSVMQHPKAGAILMDRKDALTKRPLDFDREEETRKGETIKWLESHFGSESTASNDSREDEVDVIEPTKRTYFNVTIKSNQNQTAPTNPTYESGDKKVFAKRSVESMNGGVATTNGAKYYQGISNWSNRKETTAPATTPANHFASKAFRDDLHASIERSQLRKTSAVYASKDNLNSDNAPYVKSNPSDSYVSREDILQQKRQSLSSQFLARSRQNSRDRLDDVDRIAAPASFADDDDRYISGSRTDLHYGLNVKEKEKRSYTRAEVMDEPDSPAPPRKASYVEERAKSYERTFVENNRYNSLQRSDKGTPQREITTLERPVVPQRRRNGEKKLRQQHEPVMIDLKTPIEINVPPPDYSPPPRSRSSSPPHDDFHKVRAKSYPHQLYPNSSSQEQMSARETSTLLRKQNQRTRFARNTPSPPPSAGMHHHHPHHQSQTLRPSMQTTQTQTTPSTISTSTVQSHRSSKVGSAIGNSLRKLVGKLRSASVERKLRMKSKSKSRDHSPAPPPATSVGQNQRNVTTYQQYNVIDGHIGGGGGNNHHNTTSHEESEDELSTHQRIQYQASKTGDSVYSNASVDRRAMLHSTSSHPVVGNSHRDNYRRQESLVSPKQRYYLGEDPYSSTLYGKENVQDNGKVQRNGGTTTIHYNGRDNNNSTSTHTLGRYQKGNSRFSGSTPNLNTGYRSTQTLPRKLNDQQPTIHQYETQTMNISRSNVTGKVQSKLRQQQQQQQQAEQRIAYQPIGPNTGPLKPARTYAKSLNRSKSFSVHAMNGSNDPSPIYMEKLNGNNSNNYHNNLQSSHAYKSNPHLYSSSKENGAQQTPLKSPSIVNLISRSQRDLTKIGTNEDESDTYGERQGYTNNRKYYDERKATPPYRSGSSHIEDEYKYRAPGHYHLQQKHSLDSRGSVEINKDTASIIRHEEYVRSKRAPPPAGSTIIKVRNMDYRK</sequence>
<feature type="compositionally biased region" description="Low complexity" evidence="1">
    <location>
        <begin position="20"/>
        <end position="39"/>
    </location>
</feature>
<dbReference type="VEuPathDB" id="VectorBase:MDOA003285"/>
<feature type="region of interest" description="Disordered" evidence="1">
    <location>
        <begin position="1173"/>
        <end position="1199"/>
    </location>
</feature>
<feature type="region of interest" description="Disordered" evidence="1">
    <location>
        <begin position="1564"/>
        <end position="1586"/>
    </location>
</feature>
<feature type="compositionally biased region" description="Polar residues" evidence="1">
    <location>
        <begin position="1437"/>
        <end position="1474"/>
    </location>
</feature>
<dbReference type="RefSeq" id="XP_019895105.2">
    <property type="nucleotide sequence ID" value="XM_020039546.2"/>
</dbReference>
<feature type="region of interest" description="Disordered" evidence="1">
    <location>
        <begin position="1407"/>
        <end position="1521"/>
    </location>
</feature>
<dbReference type="EnsemblMetazoa" id="MDOA003285-RB">
    <property type="protein sequence ID" value="MDOA003285-PB"/>
    <property type="gene ID" value="MDOA003285"/>
</dbReference>
<reference evidence="2" key="1">
    <citation type="submission" date="2020-05" db="UniProtKB">
        <authorList>
            <consortium name="EnsemblMetazoa"/>
        </authorList>
    </citation>
    <scope>IDENTIFICATION</scope>
    <source>
        <strain evidence="2">Aabys</strain>
    </source>
</reference>
<feature type="region of interest" description="Disordered" evidence="1">
    <location>
        <begin position="903"/>
        <end position="922"/>
    </location>
</feature>
<feature type="compositionally biased region" description="Pro residues" evidence="1">
    <location>
        <begin position="995"/>
        <end position="1005"/>
    </location>
</feature>